<feature type="compositionally biased region" description="Basic and acidic residues" evidence="6">
    <location>
        <begin position="132"/>
        <end position="151"/>
    </location>
</feature>
<reference evidence="7" key="3">
    <citation type="submission" date="2025-09" db="UniProtKB">
        <authorList>
            <consortium name="Ensembl"/>
        </authorList>
    </citation>
    <scope>IDENTIFICATION</scope>
    <source>
        <strain evidence="7">Hereford</strain>
    </source>
</reference>
<accession>A0A3Q1LNR7</accession>
<feature type="region of interest" description="Disordered" evidence="6">
    <location>
        <begin position="654"/>
        <end position="906"/>
    </location>
</feature>
<dbReference type="Ensembl" id="ENSBTAT00000072570.2">
    <property type="protein sequence ID" value="ENSBTAP00000061679.2"/>
    <property type="gene ID" value="ENSBTAG00000030301.6"/>
</dbReference>
<feature type="compositionally biased region" description="Basic and acidic residues" evidence="6">
    <location>
        <begin position="415"/>
        <end position="437"/>
    </location>
</feature>
<reference evidence="7" key="2">
    <citation type="submission" date="2025-08" db="UniProtKB">
        <authorList>
            <consortium name="Ensembl"/>
        </authorList>
    </citation>
    <scope>IDENTIFICATION</scope>
    <source>
        <strain evidence="7">Hereford</strain>
    </source>
</reference>
<dbReference type="GO" id="GO:0015630">
    <property type="term" value="C:microtubule cytoskeleton"/>
    <property type="evidence" value="ECO:0000318"/>
    <property type="project" value="GO_Central"/>
</dbReference>
<evidence type="ECO:0000313" key="7">
    <source>
        <dbReference type="Ensembl" id="ENSBTAP00000061679.2"/>
    </source>
</evidence>
<evidence type="ECO:0000256" key="2">
    <source>
        <dbReference type="ARBA" id="ARBA00007525"/>
    </source>
</evidence>
<dbReference type="Proteomes" id="UP000009136">
    <property type="component" value="Chromosome 3"/>
</dbReference>
<dbReference type="InParanoid" id="A0A3Q1LNR7"/>
<evidence type="ECO:0007829" key="10">
    <source>
        <dbReference type="PeptideAtlas" id="A0A3Q1LNR7"/>
    </source>
</evidence>
<dbReference type="FunCoup" id="A0A3Q1LNR7">
    <property type="interactions" value="837"/>
</dbReference>
<feature type="compositionally biased region" description="Pro residues" evidence="6">
    <location>
        <begin position="674"/>
        <end position="683"/>
    </location>
</feature>
<dbReference type="VEuPathDB" id="HostDB:ENSBTAG00000030301"/>
<dbReference type="PANTHER" id="PTHR15073:SF2">
    <property type="entry name" value="MAP7 DOMAIN-CONTAINING PROTEIN 1"/>
    <property type="match status" value="1"/>
</dbReference>
<feature type="region of interest" description="Disordered" evidence="6">
    <location>
        <begin position="314"/>
        <end position="589"/>
    </location>
</feature>
<keyword evidence="8" id="KW-1185">Reference proteome</keyword>
<evidence type="ECO:0000256" key="4">
    <source>
        <dbReference type="ARBA" id="ARBA00023054"/>
    </source>
</evidence>
<dbReference type="OrthoDB" id="10066352at2759"/>
<keyword evidence="5" id="KW-0206">Cytoskeleton</keyword>
<evidence type="ECO:0000256" key="1">
    <source>
        <dbReference type="ARBA" id="ARBA00004245"/>
    </source>
</evidence>
<evidence type="ECO:0000256" key="6">
    <source>
        <dbReference type="SAM" id="MobiDB-lite"/>
    </source>
</evidence>
<feature type="compositionally biased region" description="Polar residues" evidence="6">
    <location>
        <begin position="864"/>
        <end position="879"/>
    </location>
</feature>
<dbReference type="Pfam" id="PF05672">
    <property type="entry name" value="MAP7"/>
    <property type="match status" value="1"/>
</dbReference>
<proteinExistence type="evidence at protein level"/>
<feature type="compositionally biased region" description="Pro residues" evidence="6">
    <location>
        <begin position="543"/>
        <end position="562"/>
    </location>
</feature>
<dbReference type="GO" id="GO:0005813">
    <property type="term" value="C:centrosome"/>
    <property type="evidence" value="ECO:0007669"/>
    <property type="project" value="Ensembl"/>
</dbReference>
<dbReference type="STRING" id="9913.ENSBTAP00000061679"/>
<keyword evidence="4" id="KW-0175">Coiled coil</keyword>
<feature type="compositionally biased region" description="Basic and acidic residues" evidence="6">
    <location>
        <begin position="691"/>
        <end position="832"/>
    </location>
</feature>
<dbReference type="VGNC" id="VGNC:55611">
    <property type="gene designation" value="MAP7D1"/>
</dbReference>
<sequence length="934" mass="102271">MESGSRSEPCTGAAPAMAARTPPEPRPSPEGDPSPPPPPPPTSTLVPDTPPDTPPAMKNTTSPKQLPLEPESPSELVGPRPAPQQEESPSSEVKTRGPTPPATGPRDARPPRRSSQPSPPAAPASDSPPTKQDVKKAGERHKLAKERREERAKYLAAKKAVWLEKEEKAKALREKQLQERRRRLEEQRLKAEQRRAALEERQRQKLEKNKERYEAAIQRSVKKTWAEIRQQRWSWAGALHHGSPGRKTSGSRCSVSAVNLPKHVDSIINKRLSKSSATLWNSPSRNRSLQLSPWESSIVDRLMTPTLSFLARSRSAVTLPRNGRDQGRGRGPGRAPSRGGAGASHASGPRPDRSHPSAVVPLCPRSASASPLTPCSAPRSGHRCAPAGERGDRRKASAGGSPAPARLRPEASPVQKKEKKDKERENEKEKSALARERSLKKRQSLPASLRPRLSASNVEHSPKSKGRPSSPSTTSHRPASPCLSPGPGHALPPKPPSPRGTTASPKGRVRRKEEAKESPSVAGPEDKTQSKGKASDEREPAAPASPAPSPVPSPTPAQPPKEQPTEIPASGQGEKRPKGGQGREASFACEWEVVRGAGCQRRLGEWMLGRDQDLSALSRWQKQGGWAAGVALRSSKHRGMGVGERGGDGGACAGRCMLTPGPDPAPETAVLTSPPAPAPPVTPSKPMAGTTDREEATRLLAEKRRQAREQREREEQERRLQAERDKRMREEQLAREAEARAEREAEARRREEQEAREKAQAEQEEQERLQKQKEEAEARSREEAERQRLEREKHFQREEQERQERRKRLEEIMKRTRKSEAAETKKQDRKEATANNSSPGIDPAKAVEARPAGLQKEELAPQEPQWSLPNKESSGSLVNGLQPLPAHQENGFSSKGPSGDKSLGRTPEALLPFAEAEAFLKKAVVQPPQVTEVL</sequence>
<dbReference type="InterPro" id="IPR051483">
    <property type="entry name" value="MAP7_domain-containing"/>
</dbReference>
<evidence type="ECO:0000256" key="5">
    <source>
        <dbReference type="ARBA" id="ARBA00023212"/>
    </source>
</evidence>
<feature type="compositionally biased region" description="Pro residues" evidence="6">
    <location>
        <begin position="22"/>
        <end position="54"/>
    </location>
</feature>
<dbReference type="GO" id="GO:0000226">
    <property type="term" value="P:microtubule cytoskeleton organization"/>
    <property type="evidence" value="ECO:0000318"/>
    <property type="project" value="GO_Central"/>
</dbReference>
<evidence type="ECO:0000313" key="8">
    <source>
        <dbReference type="Proteomes" id="UP000009136"/>
    </source>
</evidence>
<keyword evidence="10" id="KW-1267">Proteomics identification</keyword>
<comment type="subcellular location">
    <subcellularLocation>
        <location evidence="1">Cytoplasm</location>
        <location evidence="1">Cytoskeleton</location>
    </subcellularLocation>
</comment>
<organism evidence="7 8">
    <name type="scientific">Bos taurus</name>
    <name type="common">Bovine</name>
    <dbReference type="NCBI Taxonomy" id="9913"/>
    <lineage>
        <taxon>Eukaryota</taxon>
        <taxon>Metazoa</taxon>
        <taxon>Chordata</taxon>
        <taxon>Craniata</taxon>
        <taxon>Vertebrata</taxon>
        <taxon>Euteleostomi</taxon>
        <taxon>Mammalia</taxon>
        <taxon>Eutheria</taxon>
        <taxon>Laurasiatheria</taxon>
        <taxon>Artiodactyla</taxon>
        <taxon>Ruminantia</taxon>
        <taxon>Pecora</taxon>
        <taxon>Bovidae</taxon>
        <taxon>Bovinae</taxon>
        <taxon>Bos</taxon>
    </lineage>
</organism>
<feature type="region of interest" description="Disordered" evidence="6">
    <location>
        <begin position="1"/>
        <end position="151"/>
    </location>
</feature>
<dbReference type="GeneTree" id="ENSGT00950000182941"/>
<evidence type="ECO:0000313" key="9">
    <source>
        <dbReference type="VGNC" id="VGNC:55611"/>
    </source>
</evidence>
<keyword evidence="3" id="KW-0963">Cytoplasm</keyword>
<protein>
    <submittedName>
        <fullName evidence="7">MAP7 domain containing 1</fullName>
    </submittedName>
</protein>
<feature type="region of interest" description="Disordered" evidence="6">
    <location>
        <begin position="186"/>
        <end position="210"/>
    </location>
</feature>
<reference evidence="7" key="1">
    <citation type="submission" date="2018-03" db="EMBL/GenBank/DDBJ databases">
        <title>ARS-UCD1.2.</title>
        <authorList>
            <person name="Rosen B.D."/>
            <person name="Bickhart D.M."/>
            <person name="Koren S."/>
            <person name="Schnabel R.D."/>
            <person name="Hall R."/>
            <person name="Zimin A."/>
            <person name="Dreischer C."/>
            <person name="Schultheiss S."/>
            <person name="Schroeder S.G."/>
            <person name="Elsik C.G."/>
            <person name="Couldrey C."/>
            <person name="Liu G.E."/>
            <person name="Van Tassell C.P."/>
            <person name="Phillippy A.M."/>
            <person name="Smith T.P.L."/>
            <person name="Medrano J.F."/>
        </authorList>
    </citation>
    <scope>NUCLEOTIDE SEQUENCE [LARGE SCALE GENOMIC DNA]</scope>
    <source>
        <strain evidence="7">Hereford</strain>
    </source>
</reference>
<feature type="compositionally biased region" description="Low complexity" evidence="6">
    <location>
        <begin position="467"/>
        <end position="489"/>
    </location>
</feature>
<comment type="similarity">
    <text evidence="2">Belongs to the MAP7 family.</text>
</comment>
<feature type="compositionally biased region" description="Basic and acidic residues" evidence="6">
    <location>
        <begin position="524"/>
        <end position="540"/>
    </location>
</feature>
<evidence type="ECO:0000256" key="3">
    <source>
        <dbReference type="ARBA" id="ARBA00022490"/>
    </source>
</evidence>
<dbReference type="Bgee" id="ENSBTAG00000030301">
    <property type="expression patterns" value="Expressed in laryngeal cartilage and 102 other cell types or tissues"/>
</dbReference>
<dbReference type="PANTHER" id="PTHR15073">
    <property type="entry name" value="MICROTUBULE-ASSOCIATED PROTEIN"/>
    <property type="match status" value="1"/>
</dbReference>
<dbReference type="AlphaFoldDB" id="A0A3Q1LNR7"/>
<name>A0A3Q1LNR7_BOVIN</name>
<dbReference type="InterPro" id="IPR008604">
    <property type="entry name" value="MAP7_fam"/>
</dbReference>
<gene>
    <name evidence="7 9" type="primary">MAP7D1</name>
</gene>
<feature type="compositionally biased region" description="Low complexity" evidence="6">
    <location>
        <begin position="333"/>
        <end position="349"/>
    </location>
</feature>